<dbReference type="InterPro" id="IPR008622">
    <property type="entry name" value="FliT"/>
</dbReference>
<dbReference type="GO" id="GO:0044781">
    <property type="term" value="P:bacterial-type flagellum organization"/>
    <property type="evidence" value="ECO:0007669"/>
    <property type="project" value="UniProtKB-KW"/>
</dbReference>
<reference evidence="6" key="1">
    <citation type="submission" date="2023-07" db="EMBL/GenBank/DDBJ databases">
        <title>Genome content predicts the carbon catabolic preferences of heterotrophic bacteria.</title>
        <authorList>
            <person name="Gralka M."/>
        </authorList>
    </citation>
    <scope>NUCLEOTIDE SEQUENCE</scope>
    <source>
        <strain evidence="6">C2R13</strain>
    </source>
</reference>
<evidence type="ECO:0000256" key="4">
    <source>
        <dbReference type="ARBA" id="ARBA00023186"/>
    </source>
</evidence>
<sequence>MDSNALLADDTFQQCDELLEQMNAMLRSARLGDWPAVLGGQASYIEKMQQLRMPRGGNAETRRALEQRLRTLTTLESELTVQLKARQSQLQEVLGDVGTRRKLARSYGQGNYGQGSYGQNS</sequence>
<evidence type="ECO:0000313" key="6">
    <source>
        <dbReference type="EMBL" id="MDO6670573.1"/>
    </source>
</evidence>
<dbReference type="GeneID" id="97326507"/>
<dbReference type="Gene3D" id="1.20.58.380">
    <property type="entry name" value="Flagellar protein flit"/>
    <property type="match status" value="1"/>
</dbReference>
<dbReference type="EMBL" id="JAUORK010000001">
    <property type="protein sequence ID" value="MDO6670573.1"/>
    <property type="molecule type" value="Genomic_DNA"/>
</dbReference>
<evidence type="ECO:0000256" key="1">
    <source>
        <dbReference type="ARBA" id="ARBA00004514"/>
    </source>
</evidence>
<evidence type="ECO:0000256" key="5">
    <source>
        <dbReference type="ARBA" id="ARBA00093797"/>
    </source>
</evidence>
<evidence type="ECO:0000256" key="2">
    <source>
        <dbReference type="ARBA" id="ARBA00022490"/>
    </source>
</evidence>
<comment type="caution">
    <text evidence="6">The sequence shown here is derived from an EMBL/GenBank/DDBJ whole genome shotgun (WGS) entry which is preliminary data.</text>
</comment>
<keyword evidence="3" id="KW-1005">Bacterial flagellum biogenesis</keyword>
<keyword evidence="6" id="KW-0282">Flagellum</keyword>
<keyword evidence="4" id="KW-0143">Chaperone</keyword>
<dbReference type="Pfam" id="PF05400">
    <property type="entry name" value="FliT"/>
    <property type="match status" value="1"/>
</dbReference>
<proteinExistence type="predicted"/>
<evidence type="ECO:0000313" key="7">
    <source>
        <dbReference type="Proteomes" id="UP001170481"/>
    </source>
</evidence>
<dbReference type="RefSeq" id="WP_192838854.1">
    <property type="nucleotide sequence ID" value="NZ_CP136695.1"/>
</dbReference>
<dbReference type="Proteomes" id="UP001170481">
    <property type="component" value="Unassembled WGS sequence"/>
</dbReference>
<organism evidence="6 7">
    <name type="scientific">Cobetia amphilecti</name>
    <dbReference type="NCBI Taxonomy" id="1055104"/>
    <lineage>
        <taxon>Bacteria</taxon>
        <taxon>Pseudomonadati</taxon>
        <taxon>Pseudomonadota</taxon>
        <taxon>Gammaproteobacteria</taxon>
        <taxon>Oceanospirillales</taxon>
        <taxon>Halomonadaceae</taxon>
        <taxon>Cobetia</taxon>
    </lineage>
</organism>
<gene>
    <name evidence="6" type="ORF">Q4535_00440</name>
</gene>
<dbReference type="AlphaFoldDB" id="A0AAP4TVI0"/>
<comment type="subcellular location">
    <subcellularLocation>
        <location evidence="1">Cytoplasm</location>
        <location evidence="1">Cytosol</location>
    </subcellularLocation>
</comment>
<keyword evidence="6" id="KW-0966">Cell projection</keyword>
<keyword evidence="2" id="KW-0963">Cytoplasm</keyword>
<evidence type="ECO:0000256" key="3">
    <source>
        <dbReference type="ARBA" id="ARBA00022795"/>
    </source>
</evidence>
<accession>A0AAP4TVI0</accession>
<name>A0AAP4TVI0_9GAMM</name>
<protein>
    <recommendedName>
        <fullName evidence="5">Flagellar protein FliT</fullName>
    </recommendedName>
</protein>
<keyword evidence="6" id="KW-0969">Cilium</keyword>